<dbReference type="GO" id="GO:0003964">
    <property type="term" value="F:RNA-directed DNA polymerase activity"/>
    <property type="evidence" value="ECO:0007669"/>
    <property type="project" value="UniProtKB-KW"/>
</dbReference>
<evidence type="ECO:0000259" key="11">
    <source>
        <dbReference type="Pfam" id="PF13976"/>
    </source>
</evidence>
<evidence type="ECO:0000256" key="7">
    <source>
        <dbReference type="ARBA" id="ARBA00022918"/>
    </source>
</evidence>
<evidence type="ECO:0000256" key="5">
    <source>
        <dbReference type="ARBA" id="ARBA00022842"/>
    </source>
</evidence>
<dbReference type="InterPro" id="IPR036875">
    <property type="entry name" value="Znf_CCHC_sf"/>
</dbReference>
<evidence type="ECO:0000256" key="3">
    <source>
        <dbReference type="ARBA" id="ARBA00022759"/>
    </source>
</evidence>
<evidence type="ECO:0000313" key="12">
    <source>
        <dbReference type="EMBL" id="GEU56461.1"/>
    </source>
</evidence>
<comment type="caution">
    <text evidence="12">The sequence shown here is derived from an EMBL/GenBank/DDBJ whole genome shotgun (WGS) entry which is preliminary data.</text>
</comment>
<feature type="region of interest" description="Disordered" evidence="10">
    <location>
        <begin position="714"/>
        <end position="736"/>
    </location>
</feature>
<keyword evidence="7" id="KW-0695">RNA-directed DNA polymerase</keyword>
<evidence type="ECO:0000256" key="6">
    <source>
        <dbReference type="ARBA" id="ARBA00022908"/>
    </source>
</evidence>
<keyword evidence="6" id="KW-0229">DNA integration</keyword>
<dbReference type="GO" id="GO:0015074">
    <property type="term" value="P:DNA integration"/>
    <property type="evidence" value="ECO:0007669"/>
    <property type="project" value="UniProtKB-KW"/>
</dbReference>
<keyword evidence="2" id="KW-0479">Metal-binding</keyword>
<feature type="domain" description="GAG-pre-integrase" evidence="11">
    <location>
        <begin position="606"/>
        <end position="678"/>
    </location>
</feature>
<keyword evidence="5" id="KW-0460">Magnesium</keyword>
<dbReference type="GO" id="GO:0008270">
    <property type="term" value="F:zinc ion binding"/>
    <property type="evidence" value="ECO:0007669"/>
    <property type="project" value="InterPro"/>
</dbReference>
<evidence type="ECO:0000256" key="8">
    <source>
        <dbReference type="ARBA" id="ARBA00022932"/>
    </source>
</evidence>
<keyword evidence="9" id="KW-0233">DNA recombination</keyword>
<keyword evidence="1" id="KW-0540">Nuclease</keyword>
<dbReference type="PANTHER" id="PTHR42648">
    <property type="entry name" value="TRANSPOSASE, PUTATIVE-RELATED"/>
    <property type="match status" value="1"/>
</dbReference>
<gene>
    <name evidence="12" type="ORF">Tci_028439</name>
</gene>
<dbReference type="Gene3D" id="4.10.60.10">
    <property type="entry name" value="Zinc finger, CCHC-type"/>
    <property type="match status" value="1"/>
</dbReference>
<dbReference type="GO" id="GO:0004519">
    <property type="term" value="F:endonuclease activity"/>
    <property type="evidence" value="ECO:0007669"/>
    <property type="project" value="UniProtKB-KW"/>
</dbReference>
<evidence type="ECO:0000256" key="4">
    <source>
        <dbReference type="ARBA" id="ARBA00022801"/>
    </source>
</evidence>
<dbReference type="PANTHER" id="PTHR42648:SF11">
    <property type="entry name" value="TRANSPOSON TY4-P GAG-POL POLYPROTEIN"/>
    <property type="match status" value="1"/>
</dbReference>
<evidence type="ECO:0000256" key="9">
    <source>
        <dbReference type="ARBA" id="ARBA00023172"/>
    </source>
</evidence>
<keyword evidence="8" id="KW-0808">Transferase</keyword>
<dbReference type="InterPro" id="IPR039537">
    <property type="entry name" value="Retrotran_Ty1/copia-like"/>
</dbReference>
<evidence type="ECO:0000256" key="2">
    <source>
        <dbReference type="ARBA" id="ARBA00022723"/>
    </source>
</evidence>
<dbReference type="InterPro" id="IPR025724">
    <property type="entry name" value="GAG-pre-integrase_dom"/>
</dbReference>
<keyword evidence="4" id="KW-0378">Hydrolase</keyword>
<dbReference type="Pfam" id="PF13976">
    <property type="entry name" value="gag_pre-integrs"/>
    <property type="match status" value="1"/>
</dbReference>
<evidence type="ECO:0000256" key="1">
    <source>
        <dbReference type="ARBA" id="ARBA00022722"/>
    </source>
</evidence>
<sequence>MIVESIENGPYVRRMIATTGEPDLPVLVSKSFHEQTNEELIENDIKRTDADDQAIQTILLGLPENEKKAKLFNEWEKFTSTDRESIESYYHCFMQLMNDLKRNKHFPENIAANLKFLNNLQPEWKRHVTIVRQTNNLHEADFTQIYDFLKMNQDENGRNQNGLVVVPWIANQNGTGNIVAVRAKGTRNGNQARCYNCKGLGYIARNCTARPRRRDAAYFQTQLLIAQKEEAGIQLQAEEFDFMAAAGDLDEIEEVNANCILMANLQHASTSCTQLDKAPVYDTDGSTEVQFKDNCYDNEIFNMFTHKEQYTDLLKLIPEPQLVPQNDNHVTYGAPSMVQSLYNGNLLLEEHDPPTVYDLEETLELSQGSREKIRFLKKEIKPANYAKINHLSGVFVPQTTKSMEELFLLNVKNSPVTLQCVVKQKMTLEVHNWSSSAHKEVHKIISHEITPIINQVDARVQNFEIQFLQEAAKFVRDFISLAKEADESLDKQKSLELEIERLLKASVSRDIMSIVQNGFVNVPSDLQTEGECTLLELEGHSLKLSSVNALNSRANNMVYFVEGLGHNLFLVGQFCDADLEVAFRRNTCFIRDLDGVDLLKGNRSTNLYTINLYDMASASSICLMARTTPTKSWLWHQRLSHLNFDTINDLAKNADVSGLPKFKYAKEHICPSCKQGKSKRASHPPKHVLNSKKRLHLLYMDLCGPMRVKEYQENDKIRSKTGSVKKPGKVRSSYSG</sequence>
<protein>
    <submittedName>
        <fullName evidence="12">Retrovirus-related Pol polyprotein from transposon TNT 1-94</fullName>
    </submittedName>
</protein>
<dbReference type="GO" id="GO:0003887">
    <property type="term" value="F:DNA-directed DNA polymerase activity"/>
    <property type="evidence" value="ECO:0007669"/>
    <property type="project" value="UniProtKB-KW"/>
</dbReference>
<dbReference type="SUPFAM" id="SSF57756">
    <property type="entry name" value="Retrovirus zinc finger-like domains"/>
    <property type="match status" value="1"/>
</dbReference>
<accession>A0A6L2L3K6</accession>
<dbReference type="GO" id="GO:0016787">
    <property type="term" value="F:hydrolase activity"/>
    <property type="evidence" value="ECO:0007669"/>
    <property type="project" value="UniProtKB-KW"/>
</dbReference>
<proteinExistence type="predicted"/>
<keyword evidence="3" id="KW-0255">Endonuclease</keyword>
<evidence type="ECO:0000256" key="10">
    <source>
        <dbReference type="SAM" id="MobiDB-lite"/>
    </source>
</evidence>
<dbReference type="GO" id="GO:0006310">
    <property type="term" value="P:DNA recombination"/>
    <property type="evidence" value="ECO:0007669"/>
    <property type="project" value="UniProtKB-KW"/>
</dbReference>
<keyword evidence="8" id="KW-0548">Nucleotidyltransferase</keyword>
<dbReference type="GO" id="GO:0003676">
    <property type="term" value="F:nucleic acid binding"/>
    <property type="evidence" value="ECO:0007669"/>
    <property type="project" value="InterPro"/>
</dbReference>
<name>A0A6L2L3K6_TANCI</name>
<keyword evidence="8" id="KW-0239">DNA-directed DNA polymerase</keyword>
<reference evidence="12" key="1">
    <citation type="journal article" date="2019" name="Sci. Rep.">
        <title>Draft genome of Tanacetum cinerariifolium, the natural source of mosquito coil.</title>
        <authorList>
            <person name="Yamashiro T."/>
            <person name="Shiraishi A."/>
            <person name="Satake H."/>
            <person name="Nakayama K."/>
        </authorList>
    </citation>
    <scope>NUCLEOTIDE SEQUENCE</scope>
</reference>
<dbReference type="AlphaFoldDB" id="A0A6L2L3K6"/>
<dbReference type="EMBL" id="BKCJ010003666">
    <property type="protein sequence ID" value="GEU56461.1"/>
    <property type="molecule type" value="Genomic_DNA"/>
</dbReference>
<organism evidence="12">
    <name type="scientific">Tanacetum cinerariifolium</name>
    <name type="common">Dalmatian daisy</name>
    <name type="synonym">Chrysanthemum cinerariifolium</name>
    <dbReference type="NCBI Taxonomy" id="118510"/>
    <lineage>
        <taxon>Eukaryota</taxon>
        <taxon>Viridiplantae</taxon>
        <taxon>Streptophyta</taxon>
        <taxon>Embryophyta</taxon>
        <taxon>Tracheophyta</taxon>
        <taxon>Spermatophyta</taxon>
        <taxon>Magnoliopsida</taxon>
        <taxon>eudicotyledons</taxon>
        <taxon>Gunneridae</taxon>
        <taxon>Pentapetalae</taxon>
        <taxon>asterids</taxon>
        <taxon>campanulids</taxon>
        <taxon>Asterales</taxon>
        <taxon>Asteraceae</taxon>
        <taxon>Asteroideae</taxon>
        <taxon>Anthemideae</taxon>
        <taxon>Anthemidinae</taxon>
        <taxon>Tanacetum</taxon>
    </lineage>
</organism>